<proteinExistence type="predicted"/>
<keyword evidence="2" id="KW-1185">Reference proteome</keyword>
<reference evidence="1" key="1">
    <citation type="submission" date="2021-04" db="EMBL/GenBank/DDBJ databases">
        <authorList>
            <person name="Hornung B."/>
        </authorList>
    </citation>
    <scope>NUCLEOTIDE SEQUENCE</scope>
    <source>
        <strain evidence="1">G5G6</strain>
    </source>
</reference>
<evidence type="ECO:0000313" key="2">
    <source>
        <dbReference type="Proteomes" id="UP000742786"/>
    </source>
</evidence>
<dbReference type="EMBL" id="CAJQUM010000001">
    <property type="protein sequence ID" value="CAG4882491.1"/>
    <property type="molecule type" value="Genomic_DNA"/>
</dbReference>
<evidence type="ECO:0000313" key="1">
    <source>
        <dbReference type="EMBL" id="CAG4882491.1"/>
    </source>
</evidence>
<dbReference type="AlphaFoldDB" id="A0A916J3C0"/>
<dbReference type="Proteomes" id="UP000742786">
    <property type="component" value="Unassembled WGS sequence"/>
</dbReference>
<sequence>MMIDNQIESPESFMAMYVTPGRDRPNAPQDVVLARYEGCEGMACMLIEYAQKLAFDEGMERKVLHQFHQGLLAEPSNLSAQESVWVMHRLAELLDWGRWFSKNDLLAVQQHAFALFTPTGFVGLQQLVEIGRRSGGVVHPFAQQRAAVDDVDGELVQLVFVGKVAPQRVVRIEAADGLEGQRI</sequence>
<organism evidence="1 2">
    <name type="scientific">Georgfuchsia toluolica</name>
    <dbReference type="NCBI Taxonomy" id="424218"/>
    <lineage>
        <taxon>Bacteria</taxon>
        <taxon>Pseudomonadati</taxon>
        <taxon>Pseudomonadota</taxon>
        <taxon>Betaproteobacteria</taxon>
        <taxon>Nitrosomonadales</taxon>
        <taxon>Sterolibacteriaceae</taxon>
        <taxon>Georgfuchsia</taxon>
    </lineage>
</organism>
<name>A0A916J3C0_9PROT</name>
<comment type="caution">
    <text evidence="1">The sequence shown here is derived from an EMBL/GenBank/DDBJ whole genome shotgun (WGS) entry which is preliminary data.</text>
</comment>
<gene>
    <name evidence="1" type="ORF">GTOL_10373</name>
</gene>
<protein>
    <submittedName>
        <fullName evidence="1">Uncharacterized protein</fullName>
    </submittedName>
</protein>
<accession>A0A916J3C0</accession>